<dbReference type="GO" id="GO:0046872">
    <property type="term" value="F:metal ion binding"/>
    <property type="evidence" value="ECO:0007669"/>
    <property type="project" value="UniProtKB-UniRule"/>
</dbReference>
<keyword evidence="14" id="KW-1185">Reference proteome</keyword>
<dbReference type="PANTHER" id="PTHR10192:SF5">
    <property type="entry name" value="GEPHYRIN"/>
    <property type="match status" value="1"/>
</dbReference>
<dbReference type="InterPro" id="IPR038987">
    <property type="entry name" value="MoeA-like"/>
</dbReference>
<dbReference type="RefSeq" id="WP_145152577.1">
    <property type="nucleotide sequence ID" value="NZ_VNIM01000052.1"/>
</dbReference>
<dbReference type="OrthoDB" id="9804758at2"/>
<evidence type="ECO:0000256" key="1">
    <source>
        <dbReference type="ARBA" id="ARBA00001946"/>
    </source>
</evidence>
<dbReference type="Gene3D" id="2.40.340.10">
    <property type="entry name" value="MoeA, C-terminal, domain IV"/>
    <property type="match status" value="1"/>
</dbReference>
<dbReference type="CDD" id="cd00887">
    <property type="entry name" value="MoeA"/>
    <property type="match status" value="1"/>
</dbReference>
<evidence type="ECO:0000256" key="7">
    <source>
        <dbReference type="ARBA" id="ARBA00022723"/>
    </source>
</evidence>
<keyword evidence="5 11" id="KW-0500">Molybdenum</keyword>
<dbReference type="FunFam" id="3.40.980.10:FF:000004">
    <property type="entry name" value="Molybdopterin molybdenumtransferase"/>
    <property type="match status" value="1"/>
</dbReference>
<sequence>MSLLPVAEAQARILALGRPVSVETVPLVAAAGRYAAEDVAALRTQPAADLSAMDGYALRFAELPGPFTVAGESAAGGGLGRALAPGEAARIFTGAPVPAGADVVLVQEEAARDGDRLTLNGEGPPRPGAHIRMAGNDFATGHVLIGAGARLTPARIGLAAVGGHGSLAVRRRVRVALISTGDELVPPGAPATGVLLPSSNAPMLAALLGALPVDVTDHGIVPDTLEALTAAFIRAADADIVVTTGGASVGDRDLVRPALAAAGATIDFWRIAMKPGKPLLAGSLGDTVMLGLPGNPVSAFVTATLFLLPLVRAMLGAALPLPVTTRATLGGPLPPTGQRAEYVRATTGPDGVTPLSQQDSAALAGLAMADALIARPPWAGAAAAGDRVEIVDIA</sequence>
<dbReference type="Gene3D" id="3.90.105.10">
    <property type="entry name" value="Molybdopterin biosynthesis moea protein, domain 2"/>
    <property type="match status" value="1"/>
</dbReference>
<comment type="cofactor">
    <cofactor evidence="1 11">
        <name>Mg(2+)</name>
        <dbReference type="ChEBI" id="CHEBI:18420"/>
    </cofactor>
</comment>
<dbReference type="SUPFAM" id="SSF63882">
    <property type="entry name" value="MoeA N-terminal region -like"/>
    <property type="match status" value="1"/>
</dbReference>
<gene>
    <name evidence="13" type="ORF">FOY91_13005</name>
</gene>
<dbReference type="InterPro" id="IPR036135">
    <property type="entry name" value="MoeA_linker/N_sf"/>
</dbReference>
<evidence type="ECO:0000256" key="2">
    <source>
        <dbReference type="ARBA" id="ARBA00002901"/>
    </source>
</evidence>
<comment type="caution">
    <text evidence="13">The sequence shown here is derived from an EMBL/GenBank/DDBJ whole genome shotgun (WGS) entry which is preliminary data.</text>
</comment>
<feature type="domain" description="MoaB/Mog" evidence="12">
    <location>
        <begin position="176"/>
        <end position="313"/>
    </location>
</feature>
<evidence type="ECO:0000259" key="12">
    <source>
        <dbReference type="SMART" id="SM00852"/>
    </source>
</evidence>
<protein>
    <recommendedName>
        <fullName evidence="11">Molybdopterin molybdenumtransferase</fullName>
        <ecNumber evidence="11">2.10.1.1</ecNumber>
    </recommendedName>
</protein>
<dbReference type="InterPro" id="IPR036688">
    <property type="entry name" value="MoeA_C_domain_IV_sf"/>
</dbReference>
<dbReference type="Gene3D" id="3.40.980.10">
    <property type="entry name" value="MoaB/Mog-like domain"/>
    <property type="match status" value="1"/>
</dbReference>
<dbReference type="GO" id="GO:0005829">
    <property type="term" value="C:cytosol"/>
    <property type="evidence" value="ECO:0007669"/>
    <property type="project" value="TreeGrafter"/>
</dbReference>
<evidence type="ECO:0000256" key="4">
    <source>
        <dbReference type="ARBA" id="ARBA00010763"/>
    </source>
</evidence>
<dbReference type="InterPro" id="IPR001453">
    <property type="entry name" value="MoaB/Mog_dom"/>
</dbReference>
<evidence type="ECO:0000256" key="6">
    <source>
        <dbReference type="ARBA" id="ARBA00022679"/>
    </source>
</evidence>
<dbReference type="PANTHER" id="PTHR10192">
    <property type="entry name" value="MOLYBDOPTERIN BIOSYNTHESIS PROTEIN"/>
    <property type="match status" value="1"/>
</dbReference>
<dbReference type="Pfam" id="PF03453">
    <property type="entry name" value="MoeA_N"/>
    <property type="match status" value="1"/>
</dbReference>
<evidence type="ECO:0000256" key="5">
    <source>
        <dbReference type="ARBA" id="ARBA00022505"/>
    </source>
</evidence>
<keyword evidence="8 11" id="KW-0460">Magnesium</keyword>
<dbReference type="NCBIfam" id="TIGR00177">
    <property type="entry name" value="molyb_syn"/>
    <property type="match status" value="1"/>
</dbReference>
<dbReference type="SUPFAM" id="SSF53218">
    <property type="entry name" value="Molybdenum cofactor biosynthesis proteins"/>
    <property type="match status" value="1"/>
</dbReference>
<dbReference type="AlphaFoldDB" id="A0A558R149"/>
<comment type="catalytic activity">
    <reaction evidence="10">
        <text>adenylyl-molybdopterin + molybdate = Mo-molybdopterin + AMP + H(+)</text>
        <dbReference type="Rhea" id="RHEA:35047"/>
        <dbReference type="ChEBI" id="CHEBI:15378"/>
        <dbReference type="ChEBI" id="CHEBI:36264"/>
        <dbReference type="ChEBI" id="CHEBI:62727"/>
        <dbReference type="ChEBI" id="CHEBI:71302"/>
        <dbReference type="ChEBI" id="CHEBI:456215"/>
        <dbReference type="EC" id="2.10.1.1"/>
    </reaction>
</comment>
<evidence type="ECO:0000256" key="3">
    <source>
        <dbReference type="ARBA" id="ARBA00005046"/>
    </source>
</evidence>
<dbReference type="InterPro" id="IPR005111">
    <property type="entry name" value="MoeA_C_domain_IV"/>
</dbReference>
<keyword evidence="7 11" id="KW-0479">Metal-binding</keyword>
<evidence type="ECO:0000313" key="14">
    <source>
        <dbReference type="Proteomes" id="UP000318681"/>
    </source>
</evidence>
<dbReference type="SUPFAM" id="SSF63867">
    <property type="entry name" value="MoeA C-terminal domain-like"/>
    <property type="match status" value="1"/>
</dbReference>
<name>A0A558R149_9SPHN</name>
<evidence type="ECO:0000256" key="11">
    <source>
        <dbReference type="RuleBase" id="RU365090"/>
    </source>
</evidence>
<dbReference type="NCBIfam" id="NF045515">
    <property type="entry name" value="Glp_gephyrin"/>
    <property type="match status" value="1"/>
</dbReference>
<organism evidence="13 14">
    <name type="scientific">Alterirhizorhabdus solaris</name>
    <dbReference type="NCBI Taxonomy" id="2529389"/>
    <lineage>
        <taxon>Bacteria</taxon>
        <taxon>Pseudomonadati</taxon>
        <taxon>Pseudomonadota</taxon>
        <taxon>Alphaproteobacteria</taxon>
        <taxon>Sphingomonadales</taxon>
        <taxon>Rhizorhabdaceae</taxon>
        <taxon>Alterirhizorhabdus</taxon>
    </lineage>
</organism>
<dbReference type="GO" id="GO:0061599">
    <property type="term" value="F:molybdopterin molybdotransferase activity"/>
    <property type="evidence" value="ECO:0007669"/>
    <property type="project" value="UniProtKB-UniRule"/>
</dbReference>
<proteinExistence type="inferred from homology"/>
<comment type="similarity">
    <text evidence="4 11">Belongs to the MoeA family.</text>
</comment>
<dbReference type="GO" id="GO:0006777">
    <property type="term" value="P:Mo-molybdopterin cofactor biosynthetic process"/>
    <property type="evidence" value="ECO:0007669"/>
    <property type="project" value="UniProtKB-UniRule"/>
</dbReference>
<dbReference type="Pfam" id="PF00994">
    <property type="entry name" value="MoCF_biosynth"/>
    <property type="match status" value="1"/>
</dbReference>
<reference evidence="13 14" key="1">
    <citation type="submission" date="2019-07" db="EMBL/GenBank/DDBJ databases">
        <title>Sphingomonas solaris sp. nov., isolated from a solar panel from Boston, Massachusetts.</title>
        <authorList>
            <person name="Tanner K."/>
            <person name="Pascual J."/>
            <person name="Mancuso C."/>
            <person name="Pereto J."/>
            <person name="Khalil A."/>
            <person name="Vilanova C."/>
        </authorList>
    </citation>
    <scope>NUCLEOTIDE SEQUENCE [LARGE SCALE GENOMIC DNA]</scope>
    <source>
        <strain evidence="13 14">R4DWN</strain>
    </source>
</reference>
<dbReference type="Proteomes" id="UP000318681">
    <property type="component" value="Unassembled WGS sequence"/>
</dbReference>
<dbReference type="UniPathway" id="UPA00344"/>
<keyword evidence="9 11" id="KW-0501">Molybdenum cofactor biosynthesis</keyword>
<dbReference type="Gene3D" id="2.170.190.11">
    <property type="entry name" value="Molybdopterin biosynthesis moea protein, domain 3"/>
    <property type="match status" value="1"/>
</dbReference>
<evidence type="ECO:0000256" key="9">
    <source>
        <dbReference type="ARBA" id="ARBA00023150"/>
    </source>
</evidence>
<dbReference type="EMBL" id="VNIM01000052">
    <property type="protein sequence ID" value="TVV73111.1"/>
    <property type="molecule type" value="Genomic_DNA"/>
</dbReference>
<dbReference type="SMART" id="SM00852">
    <property type="entry name" value="MoCF_biosynth"/>
    <property type="match status" value="1"/>
</dbReference>
<comment type="pathway">
    <text evidence="3 11">Cofactor biosynthesis; molybdopterin biosynthesis.</text>
</comment>
<dbReference type="Pfam" id="PF03454">
    <property type="entry name" value="MoeA_C"/>
    <property type="match status" value="1"/>
</dbReference>
<evidence type="ECO:0000256" key="8">
    <source>
        <dbReference type="ARBA" id="ARBA00022842"/>
    </source>
</evidence>
<accession>A0A558R149</accession>
<keyword evidence="6 11" id="KW-0808">Transferase</keyword>
<comment type="function">
    <text evidence="2 11">Catalyzes the insertion of molybdate into adenylated molybdopterin with the concomitant release of AMP.</text>
</comment>
<dbReference type="InterPro" id="IPR036425">
    <property type="entry name" value="MoaB/Mog-like_dom_sf"/>
</dbReference>
<evidence type="ECO:0000313" key="13">
    <source>
        <dbReference type="EMBL" id="TVV73111.1"/>
    </source>
</evidence>
<evidence type="ECO:0000256" key="10">
    <source>
        <dbReference type="ARBA" id="ARBA00047317"/>
    </source>
</evidence>
<dbReference type="EC" id="2.10.1.1" evidence="11"/>
<dbReference type="InterPro" id="IPR005110">
    <property type="entry name" value="MoeA_linker/N"/>
</dbReference>